<dbReference type="Proteomes" id="UP001152803">
    <property type="component" value="Unassembled WGS sequence"/>
</dbReference>
<evidence type="ECO:0000313" key="2">
    <source>
        <dbReference type="Proteomes" id="UP001152803"/>
    </source>
</evidence>
<comment type="caution">
    <text evidence="1">The sequence shown here is derived from an EMBL/GenBank/DDBJ whole genome shotgun (WGS) entry which is preliminary data.</text>
</comment>
<organism evidence="1 2">
    <name type="scientific">Conger conger</name>
    <name type="common">Conger eel</name>
    <name type="synonym">Muraena conger</name>
    <dbReference type="NCBI Taxonomy" id="82655"/>
    <lineage>
        <taxon>Eukaryota</taxon>
        <taxon>Metazoa</taxon>
        <taxon>Chordata</taxon>
        <taxon>Craniata</taxon>
        <taxon>Vertebrata</taxon>
        <taxon>Euteleostomi</taxon>
        <taxon>Actinopterygii</taxon>
        <taxon>Neopterygii</taxon>
        <taxon>Teleostei</taxon>
        <taxon>Anguilliformes</taxon>
        <taxon>Congridae</taxon>
        <taxon>Conger</taxon>
    </lineage>
</organism>
<accession>A0A9Q1CUT3</accession>
<reference evidence="1" key="1">
    <citation type="journal article" date="2023" name="Science">
        <title>Genome structures resolve the early diversification of teleost fishes.</title>
        <authorList>
            <person name="Parey E."/>
            <person name="Louis A."/>
            <person name="Montfort J."/>
            <person name="Bouchez O."/>
            <person name="Roques C."/>
            <person name="Iampietro C."/>
            <person name="Lluch J."/>
            <person name="Castinel A."/>
            <person name="Donnadieu C."/>
            <person name="Desvignes T."/>
            <person name="Floi Bucao C."/>
            <person name="Jouanno E."/>
            <person name="Wen M."/>
            <person name="Mejri S."/>
            <person name="Dirks R."/>
            <person name="Jansen H."/>
            <person name="Henkel C."/>
            <person name="Chen W.J."/>
            <person name="Zahm M."/>
            <person name="Cabau C."/>
            <person name="Klopp C."/>
            <person name="Thompson A.W."/>
            <person name="Robinson-Rechavi M."/>
            <person name="Braasch I."/>
            <person name="Lecointre G."/>
            <person name="Bobe J."/>
            <person name="Postlethwait J.H."/>
            <person name="Berthelot C."/>
            <person name="Roest Crollius H."/>
            <person name="Guiguen Y."/>
        </authorList>
    </citation>
    <scope>NUCLEOTIDE SEQUENCE</scope>
    <source>
        <strain evidence="1">Concon-B</strain>
    </source>
</reference>
<feature type="non-terminal residue" evidence="1">
    <location>
        <position position="83"/>
    </location>
</feature>
<gene>
    <name evidence="1" type="ORF">COCON_G00231510</name>
</gene>
<name>A0A9Q1CUT3_CONCO</name>
<keyword evidence="2" id="KW-1185">Reference proteome</keyword>
<protein>
    <submittedName>
        <fullName evidence="1">Uncharacterized protein</fullName>
    </submittedName>
</protein>
<dbReference type="EMBL" id="JAFJMO010000019">
    <property type="protein sequence ID" value="KAJ8249935.1"/>
    <property type="molecule type" value="Genomic_DNA"/>
</dbReference>
<evidence type="ECO:0000313" key="1">
    <source>
        <dbReference type="EMBL" id="KAJ8249935.1"/>
    </source>
</evidence>
<dbReference type="AlphaFoldDB" id="A0A9Q1CUT3"/>
<proteinExistence type="predicted"/>
<sequence length="83" mass="9753">DEASGKTHVSLCGRSKKERLKSQKEQANVYVRGEKLRGTQKVCCVLRKRSPEMKIISVSQERNPLQLDEPERCQRWIRKMRIN</sequence>